<dbReference type="PANTHER" id="PTHR43649:SF12">
    <property type="entry name" value="DIACETYLCHITOBIOSE BINDING PROTEIN DASA"/>
    <property type="match status" value="1"/>
</dbReference>
<sequence>MKKHAPFTLSALAAGSLVLAGCGGGTAGPGAAVAEAASIDACEPSEVSLTVTFGQQAEEAMEVAVAKLREDYPGVEVSAVASPTSSYDDLTQTIVADIAVGKRPDLIMAGLGQLRFWVDTYDPAPIDVDALPDTYQRQFLPAGTIDGTVYLAPAQISAPVLMVNQDALEAAGAGAAADISDYDAWMAAAEKVTAHTGKPSVSIPTLGLADWFAQAFVQGAGGTFVAPDGSAGFADERGIDALSIWTRMHEAGLELGVVDDQDAWGQFMSGNVPFLVSTTSVVAMLQDAIGDSFQWLPIDLPTVEGVQGPLPAGGNGWIVLSDDACHAAFANELVGNLLSEEGVLAASGEGFSYIPVDTAAAEKLLASPSATPQLTYAWTYDYELTPWGGFDGDVTAQINDSFRTMAQQLQTGADPEATVSGAAATVDSILGQ</sequence>
<dbReference type="Proteomes" id="UP000657592">
    <property type="component" value="Unassembled WGS sequence"/>
</dbReference>
<accession>A0A917IEN4</accession>
<dbReference type="Gene3D" id="3.40.190.10">
    <property type="entry name" value="Periplasmic binding protein-like II"/>
    <property type="match status" value="1"/>
</dbReference>
<proteinExistence type="predicted"/>
<dbReference type="PROSITE" id="PS51257">
    <property type="entry name" value="PROKAR_LIPOPROTEIN"/>
    <property type="match status" value="1"/>
</dbReference>
<gene>
    <name evidence="2" type="ORF">GCM10010921_21160</name>
</gene>
<keyword evidence="1" id="KW-0732">Signal</keyword>
<keyword evidence="3" id="KW-1185">Reference proteome</keyword>
<dbReference type="PANTHER" id="PTHR43649">
    <property type="entry name" value="ARABINOSE-BINDING PROTEIN-RELATED"/>
    <property type="match status" value="1"/>
</dbReference>
<protein>
    <recommendedName>
        <fullName evidence="4">ABC transporter substrate-binding protein</fullName>
    </recommendedName>
</protein>
<dbReference type="AlphaFoldDB" id="A0A917IEN4"/>
<dbReference type="RefSeq" id="WP_188756261.1">
    <property type="nucleotide sequence ID" value="NZ_BMJY01000009.1"/>
</dbReference>
<evidence type="ECO:0000313" key="3">
    <source>
        <dbReference type="Proteomes" id="UP000657592"/>
    </source>
</evidence>
<name>A0A917IEN4_9MICO</name>
<evidence type="ECO:0000313" key="2">
    <source>
        <dbReference type="EMBL" id="GGH45632.1"/>
    </source>
</evidence>
<reference evidence="2" key="1">
    <citation type="journal article" date="2014" name="Int. J. Syst. Evol. Microbiol.">
        <title>Complete genome sequence of Corynebacterium casei LMG S-19264T (=DSM 44701T), isolated from a smear-ripened cheese.</title>
        <authorList>
            <consortium name="US DOE Joint Genome Institute (JGI-PGF)"/>
            <person name="Walter F."/>
            <person name="Albersmeier A."/>
            <person name="Kalinowski J."/>
            <person name="Ruckert C."/>
        </authorList>
    </citation>
    <scope>NUCLEOTIDE SEQUENCE</scope>
    <source>
        <strain evidence="2">CGMCC 1.15794</strain>
    </source>
</reference>
<evidence type="ECO:0000256" key="1">
    <source>
        <dbReference type="SAM" id="SignalP"/>
    </source>
</evidence>
<dbReference type="InterPro" id="IPR050490">
    <property type="entry name" value="Bact_solute-bd_prot1"/>
</dbReference>
<dbReference type="SUPFAM" id="SSF53850">
    <property type="entry name" value="Periplasmic binding protein-like II"/>
    <property type="match status" value="1"/>
</dbReference>
<feature type="signal peptide" evidence="1">
    <location>
        <begin position="1"/>
        <end position="20"/>
    </location>
</feature>
<organism evidence="2 3">
    <name type="scientific">Microbacterium album</name>
    <dbReference type="NCBI Taxonomy" id="2053191"/>
    <lineage>
        <taxon>Bacteria</taxon>
        <taxon>Bacillati</taxon>
        <taxon>Actinomycetota</taxon>
        <taxon>Actinomycetes</taxon>
        <taxon>Micrococcales</taxon>
        <taxon>Microbacteriaceae</taxon>
        <taxon>Microbacterium</taxon>
    </lineage>
</organism>
<evidence type="ECO:0008006" key="4">
    <source>
        <dbReference type="Google" id="ProtNLM"/>
    </source>
</evidence>
<reference evidence="2" key="2">
    <citation type="submission" date="2020-09" db="EMBL/GenBank/DDBJ databases">
        <authorList>
            <person name="Sun Q."/>
            <person name="Zhou Y."/>
        </authorList>
    </citation>
    <scope>NUCLEOTIDE SEQUENCE</scope>
    <source>
        <strain evidence="2">CGMCC 1.15794</strain>
    </source>
</reference>
<comment type="caution">
    <text evidence="2">The sequence shown here is derived from an EMBL/GenBank/DDBJ whole genome shotgun (WGS) entry which is preliminary data.</text>
</comment>
<dbReference type="EMBL" id="BMJY01000009">
    <property type="protein sequence ID" value="GGH45632.1"/>
    <property type="molecule type" value="Genomic_DNA"/>
</dbReference>
<feature type="chain" id="PRO_5038473855" description="ABC transporter substrate-binding protein" evidence="1">
    <location>
        <begin position="21"/>
        <end position="432"/>
    </location>
</feature>